<reference evidence="2 3" key="1">
    <citation type="submission" date="2017-06" db="EMBL/GenBank/DDBJ databases">
        <authorList>
            <person name="Kim H.J."/>
            <person name="Triplett B.A."/>
        </authorList>
    </citation>
    <scope>NUCLEOTIDE SEQUENCE [LARGE SCALE GENOMIC DNA]</scope>
    <source>
        <strain evidence="2 3">DS15</strain>
    </source>
</reference>
<evidence type="ECO:0000259" key="1">
    <source>
        <dbReference type="SMART" id="SM00418"/>
    </source>
</evidence>
<dbReference type="EMBL" id="FZPA01000011">
    <property type="protein sequence ID" value="SNT10741.1"/>
    <property type="molecule type" value="Genomic_DNA"/>
</dbReference>
<accession>A0A239JY29</accession>
<keyword evidence="3" id="KW-1185">Reference proteome</keyword>
<organism evidence="2 3">
    <name type="scientific">Sphingopyxis indica</name>
    <dbReference type="NCBI Taxonomy" id="436663"/>
    <lineage>
        <taxon>Bacteria</taxon>
        <taxon>Pseudomonadati</taxon>
        <taxon>Pseudomonadota</taxon>
        <taxon>Alphaproteobacteria</taxon>
        <taxon>Sphingomonadales</taxon>
        <taxon>Sphingomonadaceae</taxon>
        <taxon>Sphingopyxis</taxon>
    </lineage>
</organism>
<dbReference type="InterPro" id="IPR001845">
    <property type="entry name" value="HTH_ArsR_DNA-bd_dom"/>
</dbReference>
<dbReference type="CDD" id="cd00090">
    <property type="entry name" value="HTH_ARSR"/>
    <property type="match status" value="1"/>
</dbReference>
<dbReference type="SUPFAM" id="SSF46785">
    <property type="entry name" value="Winged helix' DNA-binding domain"/>
    <property type="match status" value="1"/>
</dbReference>
<evidence type="ECO:0000313" key="2">
    <source>
        <dbReference type="EMBL" id="SNT10741.1"/>
    </source>
</evidence>
<dbReference type="Pfam" id="PF01022">
    <property type="entry name" value="HTH_5"/>
    <property type="match status" value="1"/>
</dbReference>
<dbReference type="InterPro" id="IPR036388">
    <property type="entry name" value="WH-like_DNA-bd_sf"/>
</dbReference>
<dbReference type="OrthoDB" id="166264at2"/>
<dbReference type="Proteomes" id="UP000198339">
    <property type="component" value="Unassembled WGS sequence"/>
</dbReference>
<dbReference type="InterPro" id="IPR036390">
    <property type="entry name" value="WH_DNA-bd_sf"/>
</dbReference>
<dbReference type="GO" id="GO:0003700">
    <property type="term" value="F:DNA-binding transcription factor activity"/>
    <property type="evidence" value="ECO:0007669"/>
    <property type="project" value="InterPro"/>
</dbReference>
<dbReference type="RefSeq" id="WP_089216793.1">
    <property type="nucleotide sequence ID" value="NZ_FZPA01000011.1"/>
</dbReference>
<feature type="domain" description="HTH arsR-type" evidence="1">
    <location>
        <begin position="13"/>
        <end position="87"/>
    </location>
</feature>
<dbReference type="AlphaFoldDB" id="A0A239JY29"/>
<dbReference type="Gene3D" id="1.10.10.10">
    <property type="entry name" value="Winged helix-like DNA-binding domain superfamily/Winged helix DNA-binding domain"/>
    <property type="match status" value="1"/>
</dbReference>
<gene>
    <name evidence="2" type="ORF">SAMN06295955_111141</name>
</gene>
<name>A0A239JY29_9SPHN</name>
<protein>
    <submittedName>
        <fullName evidence="2">Transcriptional regulator, ArsR family</fullName>
    </submittedName>
</protein>
<dbReference type="SMART" id="SM00418">
    <property type="entry name" value="HTH_ARSR"/>
    <property type="match status" value="1"/>
</dbReference>
<dbReference type="InterPro" id="IPR011991">
    <property type="entry name" value="ArsR-like_HTH"/>
</dbReference>
<sequence>MSNALATGDDLLRLLAAMANPHRLRIVAALSRYGVRHVSDLARLVGISRPLLYLHLEKLEQAGVIHSHLALSDDGKALRQVGILPFHVTLSPDLIARFADTLTDFKEKKG</sequence>
<evidence type="ECO:0000313" key="3">
    <source>
        <dbReference type="Proteomes" id="UP000198339"/>
    </source>
</evidence>
<proteinExistence type="predicted"/>